<dbReference type="PANTHER" id="PTHR34502">
    <property type="entry name" value="DUF6594 DOMAIN-CONTAINING PROTEIN-RELATED"/>
    <property type="match status" value="1"/>
</dbReference>
<evidence type="ECO:0000313" key="3">
    <source>
        <dbReference type="EMBL" id="KAF2249230.1"/>
    </source>
</evidence>
<dbReference type="Proteomes" id="UP000800094">
    <property type="component" value="Unassembled WGS sequence"/>
</dbReference>
<feature type="transmembrane region" description="Helical" evidence="1">
    <location>
        <begin position="227"/>
        <end position="250"/>
    </location>
</feature>
<keyword evidence="1" id="KW-0472">Membrane</keyword>
<feature type="transmembrane region" description="Helical" evidence="1">
    <location>
        <begin position="257"/>
        <end position="276"/>
    </location>
</feature>
<keyword evidence="1" id="KW-1133">Transmembrane helix</keyword>
<protein>
    <recommendedName>
        <fullName evidence="2">DUF6594 domain-containing protein</fullName>
    </recommendedName>
</protein>
<dbReference type="PANTHER" id="PTHR34502:SF3">
    <property type="entry name" value="DUF6594 DOMAIN-CONTAINING PROTEIN"/>
    <property type="match status" value="1"/>
</dbReference>
<dbReference type="InterPro" id="IPR046529">
    <property type="entry name" value="DUF6594"/>
</dbReference>
<keyword evidence="4" id="KW-1185">Reference proteome</keyword>
<feature type="transmembrane region" description="Helical" evidence="1">
    <location>
        <begin position="194"/>
        <end position="215"/>
    </location>
</feature>
<dbReference type="GeneID" id="54575297"/>
<gene>
    <name evidence="3" type="ORF">BU26DRAFT_314863</name>
</gene>
<keyword evidence="1" id="KW-0812">Transmembrane</keyword>
<reference evidence="3" key="1">
    <citation type="journal article" date="2020" name="Stud. Mycol.">
        <title>101 Dothideomycetes genomes: a test case for predicting lifestyles and emergence of pathogens.</title>
        <authorList>
            <person name="Haridas S."/>
            <person name="Albert R."/>
            <person name="Binder M."/>
            <person name="Bloem J."/>
            <person name="Labutti K."/>
            <person name="Salamov A."/>
            <person name="Andreopoulos B."/>
            <person name="Baker S."/>
            <person name="Barry K."/>
            <person name="Bills G."/>
            <person name="Bluhm B."/>
            <person name="Cannon C."/>
            <person name="Castanera R."/>
            <person name="Culley D."/>
            <person name="Daum C."/>
            <person name="Ezra D."/>
            <person name="Gonzalez J."/>
            <person name="Henrissat B."/>
            <person name="Kuo A."/>
            <person name="Liang C."/>
            <person name="Lipzen A."/>
            <person name="Lutzoni F."/>
            <person name="Magnuson J."/>
            <person name="Mondo S."/>
            <person name="Nolan M."/>
            <person name="Ohm R."/>
            <person name="Pangilinan J."/>
            <person name="Park H.-J."/>
            <person name="Ramirez L."/>
            <person name="Alfaro M."/>
            <person name="Sun H."/>
            <person name="Tritt A."/>
            <person name="Yoshinaga Y."/>
            <person name="Zwiers L.-H."/>
            <person name="Turgeon B."/>
            <person name="Goodwin S."/>
            <person name="Spatafora J."/>
            <person name="Crous P."/>
            <person name="Grigoriev I."/>
        </authorList>
    </citation>
    <scope>NUCLEOTIDE SEQUENCE</scope>
    <source>
        <strain evidence="3">CBS 122368</strain>
    </source>
</reference>
<evidence type="ECO:0000259" key="2">
    <source>
        <dbReference type="Pfam" id="PF20237"/>
    </source>
</evidence>
<dbReference type="EMBL" id="ML987195">
    <property type="protein sequence ID" value="KAF2249230.1"/>
    <property type="molecule type" value="Genomic_DNA"/>
</dbReference>
<evidence type="ECO:0000313" key="4">
    <source>
        <dbReference type="Proteomes" id="UP000800094"/>
    </source>
</evidence>
<accession>A0A6A6II34</accession>
<proteinExistence type="predicted"/>
<name>A0A6A6II34_9PLEO</name>
<feature type="domain" description="DUF6594" evidence="2">
    <location>
        <begin position="8"/>
        <end position="269"/>
    </location>
</feature>
<sequence>MESCPRGYPNVAAFLDSDECFAMYRRFGFLQSRLLLDKQDELRELEEALDRLDRREANVDPKRPMTRDLPREEVQSRRRLLSAIEEKFCSYANLLDAAQKMMALNRPSQGDYGSVENYMVNHQPLLEAEGSWIYKKEDLITLRAGREHAWLDSGIEKVLKWFHCRILERVFGDEQTRQKSSGEEVYYSRERINCLANTIITFMVLVLLIVPIYMLYHLINDINTGRAYAICMGILVVSTLAFSAVLCLFTRAKRHEILAAAAAYCAVLVVFLGNVGPGRQ</sequence>
<organism evidence="3 4">
    <name type="scientific">Trematosphaeria pertusa</name>
    <dbReference type="NCBI Taxonomy" id="390896"/>
    <lineage>
        <taxon>Eukaryota</taxon>
        <taxon>Fungi</taxon>
        <taxon>Dikarya</taxon>
        <taxon>Ascomycota</taxon>
        <taxon>Pezizomycotina</taxon>
        <taxon>Dothideomycetes</taxon>
        <taxon>Pleosporomycetidae</taxon>
        <taxon>Pleosporales</taxon>
        <taxon>Massarineae</taxon>
        <taxon>Trematosphaeriaceae</taxon>
        <taxon>Trematosphaeria</taxon>
    </lineage>
</organism>
<dbReference type="Pfam" id="PF20237">
    <property type="entry name" value="DUF6594"/>
    <property type="match status" value="1"/>
</dbReference>
<dbReference type="OrthoDB" id="3533814at2759"/>
<dbReference type="RefSeq" id="XP_033684234.1">
    <property type="nucleotide sequence ID" value="XM_033821967.1"/>
</dbReference>
<dbReference type="AlphaFoldDB" id="A0A6A6II34"/>
<evidence type="ECO:0000256" key="1">
    <source>
        <dbReference type="SAM" id="Phobius"/>
    </source>
</evidence>